<dbReference type="PROSITE" id="PS51257">
    <property type="entry name" value="PROKAR_LIPOPROTEIN"/>
    <property type="match status" value="1"/>
</dbReference>
<evidence type="ECO:0000256" key="2">
    <source>
        <dbReference type="SAM" id="SignalP"/>
    </source>
</evidence>
<accession>A0ABV3YJP0</accession>
<feature type="region of interest" description="Disordered" evidence="1">
    <location>
        <begin position="27"/>
        <end position="89"/>
    </location>
</feature>
<reference evidence="5" key="1">
    <citation type="submission" date="2024-07" db="EMBL/GenBank/DDBJ databases">
        <title>Pseudomonas strain that inhibits Aeromonas fish pathogens.</title>
        <authorList>
            <person name="Wildschutte H."/>
        </authorList>
    </citation>
    <scope>NUCLEOTIDE SEQUENCE [LARGE SCALE GENOMIC DNA]</scope>
    <source>
        <strain evidence="5">n60</strain>
    </source>
</reference>
<dbReference type="RefSeq" id="WP_369141559.1">
    <property type="nucleotide sequence ID" value="NZ_JBFTEZ010000002.1"/>
</dbReference>
<feature type="domain" description="DUF1541" evidence="3">
    <location>
        <begin position="91"/>
        <end position="142"/>
    </location>
</feature>
<evidence type="ECO:0000256" key="1">
    <source>
        <dbReference type="SAM" id="MobiDB-lite"/>
    </source>
</evidence>
<dbReference type="EMBL" id="JBFTEZ010000002">
    <property type="protein sequence ID" value="MEX6464737.1"/>
    <property type="molecule type" value="Genomic_DNA"/>
</dbReference>
<proteinExistence type="predicted"/>
<dbReference type="Pfam" id="PF07563">
    <property type="entry name" value="DUF1541"/>
    <property type="match status" value="2"/>
</dbReference>
<dbReference type="Proteomes" id="UP001560293">
    <property type="component" value="Unassembled WGS sequence"/>
</dbReference>
<feature type="domain" description="DUF1541" evidence="3">
    <location>
        <begin position="155"/>
        <end position="204"/>
    </location>
</feature>
<gene>
    <name evidence="4" type="ORF">AB6N35_10365</name>
</gene>
<keyword evidence="5" id="KW-1185">Reference proteome</keyword>
<feature type="compositionally biased region" description="Low complexity" evidence="1">
    <location>
        <begin position="29"/>
        <end position="50"/>
    </location>
</feature>
<feature type="compositionally biased region" description="Gly residues" evidence="1">
    <location>
        <begin position="57"/>
        <end position="66"/>
    </location>
</feature>
<evidence type="ECO:0000313" key="4">
    <source>
        <dbReference type="EMBL" id="MEX6464737.1"/>
    </source>
</evidence>
<keyword evidence="2" id="KW-0732">Signal</keyword>
<dbReference type="InterPro" id="IPR011438">
    <property type="entry name" value="DUF1541"/>
</dbReference>
<protein>
    <submittedName>
        <fullName evidence="4">YdhK family protein</fullName>
    </submittedName>
</protein>
<name>A0ABV3YJP0_9ACTN</name>
<dbReference type="Gene3D" id="2.30.30.1210">
    <property type="entry name" value="Domain of unknown function DUF1541"/>
    <property type="match status" value="1"/>
</dbReference>
<organism evidence="4 5">
    <name type="scientific">Dietzia cinnamea</name>
    <dbReference type="NCBI Taxonomy" id="321318"/>
    <lineage>
        <taxon>Bacteria</taxon>
        <taxon>Bacillati</taxon>
        <taxon>Actinomycetota</taxon>
        <taxon>Actinomycetes</taxon>
        <taxon>Mycobacteriales</taxon>
        <taxon>Dietziaceae</taxon>
        <taxon>Dietzia</taxon>
    </lineage>
</organism>
<feature type="chain" id="PRO_5045532835" evidence="2">
    <location>
        <begin position="22"/>
        <end position="211"/>
    </location>
</feature>
<comment type="caution">
    <text evidence="4">The sequence shown here is derived from an EMBL/GenBank/DDBJ whole genome shotgun (WGS) entry which is preliminary data.</text>
</comment>
<evidence type="ECO:0000313" key="5">
    <source>
        <dbReference type="Proteomes" id="UP001560293"/>
    </source>
</evidence>
<sequence>MTRTPMLIPATLIAATLALSACTDNTEDTSAASIPATTTSTPATGTAAATQNEDSHGGQGGHGGHGGMEHPSDGGPVPEGMTQATDPTYPVGTEVTLTADHMEGMNGAPATIVGAYDTYTYAIDYTPTDGSDPVLDHKWVVQEELKDVGDDRLDDGTEVTVTAEHMQGMRGTTATIASSTDETVYVVDFEADGMTMTNHKWVVESEIQPAS</sequence>
<feature type="signal peptide" evidence="2">
    <location>
        <begin position="1"/>
        <end position="21"/>
    </location>
</feature>
<evidence type="ECO:0000259" key="3">
    <source>
        <dbReference type="Pfam" id="PF07563"/>
    </source>
</evidence>